<accession>A0ABS1VML1</accession>
<evidence type="ECO:0000313" key="3">
    <source>
        <dbReference type="Proteomes" id="UP000598996"/>
    </source>
</evidence>
<dbReference type="SUPFAM" id="SSF52206">
    <property type="entry name" value="Hypothetical protein MTH538"/>
    <property type="match status" value="1"/>
</dbReference>
<reference evidence="2 3" key="1">
    <citation type="submission" date="2021-01" db="EMBL/GenBank/DDBJ databases">
        <title>Actinoplanes sp. nov. LDG1-01 isolated from lichen.</title>
        <authorList>
            <person name="Saeng-In P."/>
            <person name="Phongsopitanun W."/>
            <person name="Kanchanasin P."/>
            <person name="Yuki M."/>
            <person name="Kudo T."/>
            <person name="Ohkuma M."/>
            <person name="Tanasupawat S."/>
        </authorList>
    </citation>
    <scope>NUCLEOTIDE SEQUENCE [LARGE SCALE GENOMIC DNA]</scope>
    <source>
        <strain evidence="2 3">LDG1-01</strain>
    </source>
</reference>
<dbReference type="InterPro" id="IPR036490">
    <property type="entry name" value="ThsB_TIR-like_sf"/>
</dbReference>
<organism evidence="2 3">
    <name type="scientific">Paractinoplanes lichenicola</name>
    <dbReference type="NCBI Taxonomy" id="2802976"/>
    <lineage>
        <taxon>Bacteria</taxon>
        <taxon>Bacillati</taxon>
        <taxon>Actinomycetota</taxon>
        <taxon>Actinomycetes</taxon>
        <taxon>Micromonosporales</taxon>
        <taxon>Micromonosporaceae</taxon>
        <taxon>Paractinoplanes</taxon>
    </lineage>
</organism>
<dbReference type="Proteomes" id="UP000598996">
    <property type="component" value="Unassembled WGS sequence"/>
</dbReference>
<name>A0ABS1VML1_9ACTN</name>
<comment type="caution">
    <text evidence="2">The sequence shown here is derived from an EMBL/GenBank/DDBJ whole genome shotgun (WGS) entry which is preliminary data.</text>
</comment>
<gene>
    <name evidence="2" type="ORF">JKJ07_16765</name>
</gene>
<dbReference type="InterPro" id="IPR015032">
    <property type="entry name" value="ThsB__TIR-like_domain"/>
</dbReference>
<proteinExistence type="predicted"/>
<dbReference type="Gene3D" id="3.40.50.9200">
    <property type="entry name" value="Hypothetical protein MTH538"/>
    <property type="match status" value="1"/>
</dbReference>
<dbReference type="EMBL" id="JAENHO010000004">
    <property type="protein sequence ID" value="MBL7255955.1"/>
    <property type="molecule type" value="Genomic_DNA"/>
</dbReference>
<keyword evidence="3" id="KW-1185">Reference proteome</keyword>
<protein>
    <submittedName>
        <fullName evidence="2">TIR domain-containing protein</fullName>
    </submittedName>
</protein>
<evidence type="ECO:0000259" key="1">
    <source>
        <dbReference type="Pfam" id="PF08937"/>
    </source>
</evidence>
<evidence type="ECO:0000313" key="2">
    <source>
        <dbReference type="EMBL" id="MBL7255955.1"/>
    </source>
</evidence>
<sequence length="146" mass="16851">MHRVQLVRNMNALEKQPLLTAQAWETVKQKGKKGIEGWIHEKMLYKKSVIVLIGQQTASRPWVQYEIEKAWKDKRPLLGIRIHGIPSMEKAVDKAGPSPFHSTSGIPIFDPTQIDWYGRIDGTATYNFLRKNLDWWSDQGVVRRNG</sequence>
<dbReference type="Pfam" id="PF08937">
    <property type="entry name" value="ThsB_TIR"/>
    <property type="match status" value="1"/>
</dbReference>
<feature type="domain" description="Thoeris protein ThsB TIR-like" evidence="1">
    <location>
        <begin position="3"/>
        <end position="84"/>
    </location>
</feature>